<dbReference type="PANTHER" id="PTHR23267">
    <property type="entry name" value="IMMUNOGLOBULIN LIGHT CHAIN"/>
    <property type="match status" value="1"/>
</dbReference>
<dbReference type="SMART" id="SM00409">
    <property type="entry name" value="IG"/>
    <property type="match status" value="1"/>
</dbReference>
<dbReference type="InParanoid" id="A0A674GAP9"/>
<dbReference type="SMART" id="SM00406">
    <property type="entry name" value="IGv"/>
    <property type="match status" value="1"/>
</dbReference>
<dbReference type="Gene3D" id="2.60.40.10">
    <property type="entry name" value="Immunoglobulins"/>
    <property type="match status" value="1"/>
</dbReference>
<dbReference type="PROSITE" id="PS50835">
    <property type="entry name" value="IG_LIKE"/>
    <property type="match status" value="1"/>
</dbReference>
<dbReference type="OMA" id="IYTYWYI"/>
<reference evidence="3 4" key="1">
    <citation type="journal article" date="2010" name="Nature">
        <title>The genome of a songbird.</title>
        <authorList>
            <person name="Warren W.C."/>
            <person name="Clayton D.F."/>
            <person name="Ellegren H."/>
            <person name="Arnold A.P."/>
            <person name="Hillier L.W."/>
            <person name="Kunstner A."/>
            <person name="Searle S."/>
            <person name="White S."/>
            <person name="Vilella A.J."/>
            <person name="Fairley S."/>
            <person name="Heger A."/>
            <person name="Kong L."/>
            <person name="Ponting C.P."/>
            <person name="Jarvis E.D."/>
            <person name="Mello C.V."/>
            <person name="Minx P."/>
            <person name="Lovell P."/>
            <person name="Velho T.A."/>
            <person name="Ferris M."/>
            <person name="Balakrishnan C.N."/>
            <person name="Sinha S."/>
            <person name="Blatti C."/>
            <person name="London S.E."/>
            <person name="Li Y."/>
            <person name="Lin Y.C."/>
            <person name="George J."/>
            <person name="Sweedler J."/>
            <person name="Southey B."/>
            <person name="Gunaratne P."/>
            <person name="Watson M."/>
            <person name="Nam K."/>
            <person name="Backstrom N."/>
            <person name="Smeds L."/>
            <person name="Nabholz B."/>
            <person name="Itoh Y."/>
            <person name="Whitney O."/>
            <person name="Pfenning A.R."/>
            <person name="Howard J."/>
            <person name="Volker M."/>
            <person name="Skinner B.M."/>
            <person name="Griffin D.K."/>
            <person name="Ye L."/>
            <person name="McLaren W.M."/>
            <person name="Flicek P."/>
            <person name="Quesada V."/>
            <person name="Velasco G."/>
            <person name="Lopez-Otin C."/>
            <person name="Puente X.S."/>
            <person name="Olender T."/>
            <person name="Lancet D."/>
            <person name="Smit A.F."/>
            <person name="Hubley R."/>
            <person name="Konkel M.K."/>
            <person name="Walker J.A."/>
            <person name="Batzer M.A."/>
            <person name="Gu W."/>
            <person name="Pollock D.D."/>
            <person name="Chen L."/>
            <person name="Cheng Z."/>
            <person name="Eichler E.E."/>
            <person name="Stapley J."/>
            <person name="Slate J."/>
            <person name="Ekblom R."/>
            <person name="Birkhead T."/>
            <person name="Burke T."/>
            <person name="Burt D."/>
            <person name="Scharff C."/>
            <person name="Adam I."/>
            <person name="Richard H."/>
            <person name="Sultan M."/>
            <person name="Soldatov A."/>
            <person name="Lehrach H."/>
            <person name="Edwards S.V."/>
            <person name="Yang S.P."/>
            <person name="Li X."/>
            <person name="Graves T."/>
            <person name="Fulton L."/>
            <person name="Nelson J."/>
            <person name="Chinwalla A."/>
            <person name="Hou S."/>
            <person name="Mardis E.R."/>
            <person name="Wilson R.K."/>
        </authorList>
    </citation>
    <scope>NUCLEOTIDE SEQUENCE [LARGE SCALE GENOMIC DNA]</scope>
</reference>
<reference evidence="3" key="3">
    <citation type="submission" date="2025-09" db="UniProtKB">
        <authorList>
            <consortium name="Ensembl"/>
        </authorList>
    </citation>
    <scope>IDENTIFICATION</scope>
</reference>
<feature type="region of interest" description="Disordered" evidence="1">
    <location>
        <begin position="1"/>
        <end position="35"/>
    </location>
</feature>
<organism evidence="3 4">
    <name type="scientific">Taeniopygia guttata</name>
    <name type="common">Zebra finch</name>
    <name type="synonym">Poephila guttata</name>
    <dbReference type="NCBI Taxonomy" id="59729"/>
    <lineage>
        <taxon>Eukaryota</taxon>
        <taxon>Metazoa</taxon>
        <taxon>Chordata</taxon>
        <taxon>Craniata</taxon>
        <taxon>Vertebrata</taxon>
        <taxon>Euteleostomi</taxon>
        <taxon>Archelosauria</taxon>
        <taxon>Archosauria</taxon>
        <taxon>Dinosauria</taxon>
        <taxon>Saurischia</taxon>
        <taxon>Theropoda</taxon>
        <taxon>Coelurosauria</taxon>
        <taxon>Aves</taxon>
        <taxon>Neognathae</taxon>
        <taxon>Neoaves</taxon>
        <taxon>Telluraves</taxon>
        <taxon>Australaves</taxon>
        <taxon>Passeriformes</taxon>
        <taxon>Passeroidea</taxon>
        <taxon>Estrildidae</taxon>
        <taxon>Estrildinae</taxon>
        <taxon>Taeniopygia</taxon>
    </lineage>
</organism>
<evidence type="ECO:0000313" key="3">
    <source>
        <dbReference type="Ensembl" id="ENSTGUP00000019807.1"/>
    </source>
</evidence>
<dbReference type="GeneTree" id="ENSGT00940000164778"/>
<evidence type="ECO:0000259" key="2">
    <source>
        <dbReference type="PROSITE" id="PS50835"/>
    </source>
</evidence>
<protein>
    <recommendedName>
        <fullName evidence="2">Ig-like domain-containing protein</fullName>
    </recommendedName>
</protein>
<dbReference type="InterPro" id="IPR003599">
    <property type="entry name" value="Ig_sub"/>
</dbReference>
<keyword evidence="4" id="KW-1185">Reference proteome</keyword>
<feature type="compositionally biased region" description="Low complexity" evidence="1">
    <location>
        <begin position="8"/>
        <end position="21"/>
    </location>
</feature>
<dbReference type="InterPro" id="IPR013783">
    <property type="entry name" value="Ig-like_fold"/>
</dbReference>
<sequence>MPVQLGESSPAPLVPLSSAPPAQLPPLQPGHTQGTSLLHSDLGVALEQQPREVTVQEGGEVTFECSMKGEARSFFYMYWYHQGPGGSLKFIYREGDIYGEDFQKNFVGSVEGSSTTLQILAAKQGDAGTYYCGARTTLELLCSRVNQKPTYVEDRSPSISF</sequence>
<dbReference type="Pfam" id="PF07686">
    <property type="entry name" value="V-set"/>
    <property type="match status" value="1"/>
</dbReference>
<dbReference type="InterPro" id="IPR050150">
    <property type="entry name" value="IgV_Light_Chain"/>
</dbReference>
<dbReference type="Ensembl" id="ENSTGUT00000030955.1">
    <property type="protein sequence ID" value="ENSTGUP00000019807.1"/>
    <property type="gene ID" value="ENSTGUG00000025152.1"/>
</dbReference>
<dbReference type="InterPro" id="IPR013106">
    <property type="entry name" value="Ig_V-set"/>
</dbReference>
<dbReference type="InterPro" id="IPR036179">
    <property type="entry name" value="Ig-like_dom_sf"/>
</dbReference>
<proteinExistence type="predicted"/>
<dbReference type="AlphaFoldDB" id="A0A674GAP9"/>
<dbReference type="InterPro" id="IPR007110">
    <property type="entry name" value="Ig-like_dom"/>
</dbReference>
<accession>A0A674GAP9</accession>
<dbReference type="Proteomes" id="UP000007754">
    <property type="component" value="Chromosome 27"/>
</dbReference>
<evidence type="ECO:0000313" key="4">
    <source>
        <dbReference type="Proteomes" id="UP000007754"/>
    </source>
</evidence>
<feature type="domain" description="Ig-like" evidence="2">
    <location>
        <begin position="20"/>
        <end position="132"/>
    </location>
</feature>
<evidence type="ECO:0000256" key="1">
    <source>
        <dbReference type="SAM" id="MobiDB-lite"/>
    </source>
</evidence>
<name>A0A674GAP9_TAEGU</name>
<dbReference type="SUPFAM" id="SSF48726">
    <property type="entry name" value="Immunoglobulin"/>
    <property type="match status" value="1"/>
</dbReference>
<reference evidence="3" key="2">
    <citation type="submission" date="2025-08" db="UniProtKB">
        <authorList>
            <consortium name="Ensembl"/>
        </authorList>
    </citation>
    <scope>IDENTIFICATION</scope>
</reference>